<reference evidence="19 20" key="1">
    <citation type="submission" date="2017-05" db="EMBL/GenBank/DDBJ databases">
        <title>The Genome Sequence of Enterococcus sp. 10A9_DIV0425.</title>
        <authorList>
            <consortium name="The Broad Institute Genomics Platform"/>
            <consortium name="The Broad Institute Genomic Center for Infectious Diseases"/>
            <person name="Earl A."/>
            <person name="Manson A."/>
            <person name="Schwartman J."/>
            <person name="Gilmore M."/>
            <person name="Abouelleil A."/>
            <person name="Cao P."/>
            <person name="Chapman S."/>
            <person name="Cusick C."/>
            <person name="Shea T."/>
            <person name="Young S."/>
            <person name="Neafsey D."/>
            <person name="Nusbaum C."/>
            <person name="Birren B."/>
        </authorList>
    </citation>
    <scope>NUCLEOTIDE SEQUENCE [LARGE SCALE GENOMIC DNA]</scope>
    <source>
        <strain evidence="19 20">10A9_DIV0425</strain>
    </source>
</reference>
<comment type="subcellular location">
    <subcellularLocation>
        <location evidence="2">Membrane</location>
        <topology evidence="2">Multi-pass membrane protein</topology>
    </subcellularLocation>
</comment>
<evidence type="ECO:0000256" key="15">
    <source>
        <dbReference type="ARBA" id="ARBA00033018"/>
    </source>
</evidence>
<evidence type="ECO:0000256" key="12">
    <source>
        <dbReference type="ARBA" id="ARBA00023136"/>
    </source>
</evidence>
<evidence type="ECO:0000256" key="16">
    <source>
        <dbReference type="ARBA" id="ARBA00048586"/>
    </source>
</evidence>
<comment type="similarity">
    <text evidence="4 17">Belongs to the CDP-alcohol phosphatidyltransferase class-I family.</text>
</comment>
<dbReference type="EC" id="2.7.8.5" evidence="5"/>
<dbReference type="Pfam" id="PF01066">
    <property type="entry name" value="CDP-OH_P_transf"/>
    <property type="match status" value="1"/>
</dbReference>
<evidence type="ECO:0000256" key="1">
    <source>
        <dbReference type="ARBA" id="ARBA00003973"/>
    </source>
</evidence>
<dbReference type="RefSeq" id="WP_086284463.1">
    <property type="nucleotide sequence ID" value="NZ_NGMO01000002.1"/>
</dbReference>
<dbReference type="InterPro" id="IPR050324">
    <property type="entry name" value="CDP-alcohol_PTase-I"/>
</dbReference>
<comment type="function">
    <text evidence="1">This protein catalyzes the committed step to the synthesis of the acidic phospholipids.</text>
</comment>
<dbReference type="InterPro" id="IPR000462">
    <property type="entry name" value="CDP-OH_P_trans"/>
</dbReference>
<feature type="transmembrane region" description="Helical" evidence="18">
    <location>
        <begin position="38"/>
        <end position="59"/>
    </location>
</feature>
<dbReference type="InterPro" id="IPR004570">
    <property type="entry name" value="Phosphatidylglycerol_P_synth"/>
</dbReference>
<evidence type="ECO:0000256" key="2">
    <source>
        <dbReference type="ARBA" id="ARBA00004141"/>
    </source>
</evidence>
<evidence type="ECO:0000256" key="3">
    <source>
        <dbReference type="ARBA" id="ARBA00005042"/>
    </source>
</evidence>
<evidence type="ECO:0000256" key="7">
    <source>
        <dbReference type="ARBA" id="ARBA00022516"/>
    </source>
</evidence>
<evidence type="ECO:0000256" key="6">
    <source>
        <dbReference type="ARBA" id="ARBA00014944"/>
    </source>
</evidence>
<dbReference type="Gene3D" id="1.20.120.1760">
    <property type="match status" value="1"/>
</dbReference>
<comment type="caution">
    <text evidence="19">The sequence shown here is derived from an EMBL/GenBank/DDBJ whole genome shotgun (WGS) entry which is preliminary data.</text>
</comment>
<accession>A0A242K0P5</accession>
<comment type="pathway">
    <text evidence="3">Phospholipid metabolism; phosphatidylglycerol biosynthesis; phosphatidylglycerol from CDP-diacylglycerol: step 1/2.</text>
</comment>
<keyword evidence="14" id="KW-1208">Phospholipid metabolism</keyword>
<keyword evidence="10 18" id="KW-1133">Transmembrane helix</keyword>
<proteinExistence type="inferred from homology"/>
<feature type="transmembrane region" description="Helical" evidence="18">
    <location>
        <begin position="96"/>
        <end position="117"/>
    </location>
</feature>
<keyword evidence="11" id="KW-0443">Lipid metabolism</keyword>
<evidence type="ECO:0000256" key="11">
    <source>
        <dbReference type="ARBA" id="ARBA00023098"/>
    </source>
</evidence>
<dbReference type="EMBL" id="NGMO01000002">
    <property type="protein sequence ID" value="OTP11228.1"/>
    <property type="molecule type" value="Genomic_DNA"/>
</dbReference>
<keyword evidence="13" id="KW-0594">Phospholipid biosynthesis</keyword>
<evidence type="ECO:0000256" key="4">
    <source>
        <dbReference type="ARBA" id="ARBA00010441"/>
    </source>
</evidence>
<evidence type="ECO:0000256" key="13">
    <source>
        <dbReference type="ARBA" id="ARBA00023209"/>
    </source>
</evidence>
<evidence type="ECO:0000256" key="18">
    <source>
        <dbReference type="SAM" id="Phobius"/>
    </source>
</evidence>
<dbReference type="GO" id="GO:0016020">
    <property type="term" value="C:membrane"/>
    <property type="evidence" value="ECO:0007669"/>
    <property type="project" value="UniProtKB-SubCell"/>
</dbReference>
<name>A0A242K0P5_9ENTE</name>
<evidence type="ECO:0000256" key="10">
    <source>
        <dbReference type="ARBA" id="ARBA00022989"/>
    </source>
</evidence>
<evidence type="ECO:0000256" key="17">
    <source>
        <dbReference type="RuleBase" id="RU003750"/>
    </source>
</evidence>
<feature type="transmembrane region" description="Helical" evidence="18">
    <location>
        <begin position="154"/>
        <end position="175"/>
    </location>
</feature>
<keyword evidence="12 18" id="KW-0472">Membrane</keyword>
<dbReference type="InterPro" id="IPR048254">
    <property type="entry name" value="CDP_ALCOHOL_P_TRANSF_CS"/>
</dbReference>
<comment type="catalytic activity">
    <reaction evidence="16">
        <text>a CDP-1,2-diacyl-sn-glycerol + sn-glycerol 3-phosphate = a 1,2-diacyl-sn-glycero-3-phospho-(1'-sn-glycero-3'-phosphate) + CMP + H(+)</text>
        <dbReference type="Rhea" id="RHEA:12593"/>
        <dbReference type="ChEBI" id="CHEBI:15378"/>
        <dbReference type="ChEBI" id="CHEBI:57597"/>
        <dbReference type="ChEBI" id="CHEBI:58332"/>
        <dbReference type="ChEBI" id="CHEBI:60110"/>
        <dbReference type="ChEBI" id="CHEBI:60377"/>
        <dbReference type="EC" id="2.7.8.5"/>
    </reaction>
</comment>
<dbReference type="PIRSF" id="PIRSF000847">
    <property type="entry name" value="Phos_ph_gly_syn"/>
    <property type="match status" value="1"/>
</dbReference>
<feature type="transmembrane region" description="Helical" evidence="18">
    <location>
        <begin position="129"/>
        <end position="148"/>
    </location>
</feature>
<dbReference type="PROSITE" id="PS00379">
    <property type="entry name" value="CDP_ALCOHOL_P_TRANSF"/>
    <property type="match status" value="1"/>
</dbReference>
<dbReference type="STRING" id="1987383.A5844_001362"/>
<keyword evidence="20" id="KW-1185">Reference proteome</keyword>
<dbReference type="GO" id="GO:0008444">
    <property type="term" value="F:CDP-diacylglycerol-glycerol-3-phosphate 3-phosphatidyltransferase activity"/>
    <property type="evidence" value="ECO:0007669"/>
    <property type="project" value="UniProtKB-EC"/>
</dbReference>
<organism evidence="19 20">
    <name type="scientific">Candidatus Enterococcus wittei</name>
    <dbReference type="NCBI Taxonomy" id="1987383"/>
    <lineage>
        <taxon>Bacteria</taxon>
        <taxon>Bacillati</taxon>
        <taxon>Bacillota</taxon>
        <taxon>Bacilli</taxon>
        <taxon>Lactobacillales</taxon>
        <taxon>Enterococcaceae</taxon>
        <taxon>Enterococcus</taxon>
    </lineage>
</organism>
<evidence type="ECO:0000313" key="19">
    <source>
        <dbReference type="EMBL" id="OTP11228.1"/>
    </source>
</evidence>
<gene>
    <name evidence="19" type="ORF">A5844_001362</name>
</gene>
<dbReference type="GO" id="GO:0006655">
    <property type="term" value="P:phosphatidylglycerol biosynthetic process"/>
    <property type="evidence" value="ECO:0007669"/>
    <property type="project" value="UniProtKB-UniPathway"/>
</dbReference>
<dbReference type="UniPathway" id="UPA00084">
    <property type="reaction ID" value="UER00503"/>
</dbReference>
<dbReference type="PANTHER" id="PTHR14269:SF62">
    <property type="entry name" value="CDP-DIACYLGLYCEROL--GLYCEROL-3-PHOSPHATE 3-PHOSPHATIDYLTRANSFERASE 1, CHLOROPLASTIC"/>
    <property type="match status" value="1"/>
</dbReference>
<sequence length="189" mass="21929">MKRIPSVWKEIQTIPNLLSILRMILLPLYLYFVVHEAFYSAGVIILFSGVTDFLDGFIARKFHQITELGKVLDPLADKLTQLVLIVSLAWERPFIWWILGLFLVKEGFMLIAGIIGLHRKVKLDGAKWYGKLATAVIYVGMVILLLFPEISEVWLKWILIVITYSLLQSFILYILEYKNLLTKQEKPEF</sequence>
<evidence type="ECO:0000256" key="14">
    <source>
        <dbReference type="ARBA" id="ARBA00023264"/>
    </source>
</evidence>
<keyword evidence="9 18" id="KW-0812">Transmembrane</keyword>
<evidence type="ECO:0000256" key="5">
    <source>
        <dbReference type="ARBA" id="ARBA00013170"/>
    </source>
</evidence>
<dbReference type="AlphaFoldDB" id="A0A242K0P5"/>
<keyword evidence="7" id="KW-0444">Lipid biosynthesis</keyword>
<protein>
    <recommendedName>
        <fullName evidence="6">CDP-diacylglycerol--glycerol-3-phosphate 3-phosphatidyltransferase</fullName>
        <ecNumber evidence="5">2.7.8.5</ecNumber>
    </recommendedName>
    <alternativeName>
        <fullName evidence="15">Phosphatidylglycerophosphate synthase</fullName>
    </alternativeName>
</protein>
<dbReference type="PANTHER" id="PTHR14269">
    <property type="entry name" value="CDP-DIACYLGLYCEROL--GLYCEROL-3-PHOSPHATE 3-PHOSPHATIDYLTRANSFERASE-RELATED"/>
    <property type="match status" value="1"/>
</dbReference>
<dbReference type="InterPro" id="IPR043130">
    <property type="entry name" value="CDP-OH_PTrfase_TM_dom"/>
</dbReference>
<evidence type="ECO:0000256" key="8">
    <source>
        <dbReference type="ARBA" id="ARBA00022679"/>
    </source>
</evidence>
<dbReference type="Proteomes" id="UP000194933">
    <property type="component" value="Unassembled WGS sequence"/>
</dbReference>
<evidence type="ECO:0000256" key="9">
    <source>
        <dbReference type="ARBA" id="ARBA00022692"/>
    </source>
</evidence>
<keyword evidence="8 17" id="KW-0808">Transferase</keyword>
<evidence type="ECO:0000313" key="20">
    <source>
        <dbReference type="Proteomes" id="UP000194933"/>
    </source>
</evidence>